<dbReference type="EMBL" id="JBHSOE010000015">
    <property type="protein sequence ID" value="MFC5656158.1"/>
    <property type="molecule type" value="Genomic_DNA"/>
</dbReference>
<dbReference type="Proteomes" id="UP001596065">
    <property type="component" value="Unassembled WGS sequence"/>
</dbReference>
<proteinExistence type="predicted"/>
<dbReference type="Gene3D" id="3.30.1050.30">
    <property type="match status" value="1"/>
</dbReference>
<gene>
    <name evidence="7" type="ORF">ACFP3J_11755</name>
</gene>
<dbReference type="Gene3D" id="3.40.50.150">
    <property type="entry name" value="Vaccinia Virus protein VP39"/>
    <property type="match status" value="1"/>
</dbReference>
<dbReference type="SUPFAM" id="SSF53335">
    <property type="entry name" value="S-adenosyl-L-methionine-dependent methyltransferases"/>
    <property type="match status" value="1"/>
</dbReference>
<dbReference type="RefSeq" id="WP_344346081.1">
    <property type="nucleotide sequence ID" value="NZ_BAAASM010000002.1"/>
</dbReference>
<accession>A0ABW0WD33</accession>
<keyword evidence="4" id="KW-0949">S-adenosyl-L-methionine</keyword>
<evidence type="ECO:0000256" key="2">
    <source>
        <dbReference type="ARBA" id="ARBA00022603"/>
    </source>
</evidence>
<evidence type="ECO:0000313" key="8">
    <source>
        <dbReference type="Proteomes" id="UP001596065"/>
    </source>
</evidence>
<evidence type="ECO:0000259" key="6">
    <source>
        <dbReference type="Pfam" id="PF17843"/>
    </source>
</evidence>
<reference evidence="8" key="1">
    <citation type="journal article" date="2019" name="Int. J. Syst. Evol. Microbiol.">
        <title>The Global Catalogue of Microorganisms (GCM) 10K type strain sequencing project: providing services to taxonomists for standard genome sequencing and annotation.</title>
        <authorList>
            <consortium name="The Broad Institute Genomics Platform"/>
            <consortium name="The Broad Institute Genome Sequencing Center for Infectious Disease"/>
            <person name="Wu L."/>
            <person name="Ma J."/>
        </authorList>
    </citation>
    <scope>NUCLEOTIDE SEQUENCE [LARGE SCALE GENOMIC DNA]</scope>
    <source>
        <strain evidence="8">KCTC 5701</strain>
    </source>
</reference>
<dbReference type="GO" id="GO:0032259">
    <property type="term" value="P:methylation"/>
    <property type="evidence" value="ECO:0007669"/>
    <property type="project" value="UniProtKB-KW"/>
</dbReference>
<dbReference type="InterPro" id="IPR040800">
    <property type="entry name" value="MycE_N"/>
</dbReference>
<evidence type="ECO:0000313" key="7">
    <source>
        <dbReference type="EMBL" id="MFC5656158.1"/>
    </source>
</evidence>
<keyword evidence="5" id="KW-0045">Antibiotic biosynthesis</keyword>
<keyword evidence="2 7" id="KW-0489">Methyltransferase</keyword>
<protein>
    <submittedName>
        <fullName evidence="7">Class I SAM-dependent methyltransferase</fullName>
    </submittedName>
</protein>
<comment type="pathway">
    <text evidence="1">Antibiotic biosynthesis.</text>
</comment>
<dbReference type="Pfam" id="PF17843">
    <property type="entry name" value="MycE_N"/>
    <property type="match status" value="1"/>
</dbReference>
<comment type="caution">
    <text evidence="7">The sequence shown here is derived from an EMBL/GenBank/DDBJ whole genome shotgun (WGS) entry which is preliminary data.</text>
</comment>
<evidence type="ECO:0000256" key="5">
    <source>
        <dbReference type="ARBA" id="ARBA00023194"/>
    </source>
</evidence>
<evidence type="ECO:0000256" key="3">
    <source>
        <dbReference type="ARBA" id="ARBA00022679"/>
    </source>
</evidence>
<keyword evidence="8" id="KW-1185">Reference proteome</keyword>
<name>A0ABW0WD33_STRNO</name>
<evidence type="ECO:0000256" key="4">
    <source>
        <dbReference type="ARBA" id="ARBA00022691"/>
    </source>
</evidence>
<dbReference type="GO" id="GO:0008168">
    <property type="term" value="F:methyltransferase activity"/>
    <property type="evidence" value="ECO:0007669"/>
    <property type="project" value="UniProtKB-KW"/>
</dbReference>
<sequence length="376" mass="41898">MEKTELLEEILRGGAERETDLARLTAKAGLDAVAGVLLAEVAFRCPPPVNTLPVHVGLDLEHDGAVRRSALRLVRDEPVTVHPRPQEGTPTLLRFSLADLVRRLFGPEEAGQGGDFHNEFLPQPPGAENMMETWSAVSHATHTVMTALSTLTPDLGELAVRYGSDKWASFHWYTPHYDHHFRPLRNTPVRVLEIGVGGYEEYDGGGSLKMWKRYFRRGLIHGLDIVDKTRLSEPRLTVLTGDQNDPETLERIVREHGPFDVVIDDGSHVNQHVHTSFRTLFPHLRSGGLYVIEDLQTSYWPEFGGTDGPNAAPDTSLGLVKQLLDDLHHQERPKDRDTADATRSTVTGVHVYHNIAFVTKGVNGEAPLPDWMLQGH</sequence>
<organism evidence="7 8">
    <name type="scientific">Streptomyces nogalater</name>
    <dbReference type="NCBI Taxonomy" id="38314"/>
    <lineage>
        <taxon>Bacteria</taxon>
        <taxon>Bacillati</taxon>
        <taxon>Actinomycetota</taxon>
        <taxon>Actinomycetes</taxon>
        <taxon>Kitasatosporales</taxon>
        <taxon>Streptomycetaceae</taxon>
        <taxon>Streptomyces</taxon>
    </lineage>
</organism>
<keyword evidence="3" id="KW-0808">Transferase</keyword>
<evidence type="ECO:0000256" key="1">
    <source>
        <dbReference type="ARBA" id="ARBA00004792"/>
    </source>
</evidence>
<feature type="domain" description="Methyltransferase MycE N-terminal" evidence="6">
    <location>
        <begin position="8"/>
        <end position="110"/>
    </location>
</feature>
<dbReference type="InterPro" id="IPR029063">
    <property type="entry name" value="SAM-dependent_MTases_sf"/>
</dbReference>